<keyword evidence="3" id="KW-1185">Reference proteome</keyword>
<gene>
    <name evidence="2" type="ORF">GLRG_06493</name>
</gene>
<accession>E3QKG1</accession>
<proteinExistence type="predicted"/>
<reference evidence="3" key="1">
    <citation type="journal article" date="2012" name="Nat. Genet.">
        <title>Lifestyle transitions in plant pathogenic Colletotrichum fungi deciphered by genome and transcriptome analyses.</title>
        <authorList>
            <person name="O'Connell R.J."/>
            <person name="Thon M.R."/>
            <person name="Hacquard S."/>
            <person name="Amyotte S.G."/>
            <person name="Kleemann J."/>
            <person name="Torres M.F."/>
            <person name="Damm U."/>
            <person name="Buiate E.A."/>
            <person name="Epstein L."/>
            <person name="Alkan N."/>
            <person name="Altmueller J."/>
            <person name="Alvarado-Balderrama L."/>
            <person name="Bauser C.A."/>
            <person name="Becker C."/>
            <person name="Birren B.W."/>
            <person name="Chen Z."/>
            <person name="Choi J."/>
            <person name="Crouch J.A."/>
            <person name="Duvick J.P."/>
            <person name="Farman M.A."/>
            <person name="Gan P."/>
            <person name="Heiman D."/>
            <person name="Henrissat B."/>
            <person name="Howard R.J."/>
            <person name="Kabbage M."/>
            <person name="Koch C."/>
            <person name="Kracher B."/>
            <person name="Kubo Y."/>
            <person name="Law A.D."/>
            <person name="Lebrun M.-H."/>
            <person name="Lee Y.-H."/>
            <person name="Miyara I."/>
            <person name="Moore N."/>
            <person name="Neumann U."/>
            <person name="Nordstroem K."/>
            <person name="Panaccione D.G."/>
            <person name="Panstruga R."/>
            <person name="Place M."/>
            <person name="Proctor R.H."/>
            <person name="Prusky D."/>
            <person name="Rech G."/>
            <person name="Reinhardt R."/>
            <person name="Rollins J.A."/>
            <person name="Rounsley S."/>
            <person name="Schardl C.L."/>
            <person name="Schwartz D.C."/>
            <person name="Shenoy N."/>
            <person name="Shirasu K."/>
            <person name="Sikhakolli U.R."/>
            <person name="Stueber K."/>
            <person name="Sukno S.A."/>
            <person name="Sweigard J.A."/>
            <person name="Takano Y."/>
            <person name="Takahara H."/>
            <person name="Trail F."/>
            <person name="van der Does H.C."/>
            <person name="Voll L.M."/>
            <person name="Will I."/>
            <person name="Young S."/>
            <person name="Zeng Q."/>
            <person name="Zhang J."/>
            <person name="Zhou S."/>
            <person name="Dickman M.B."/>
            <person name="Schulze-Lefert P."/>
            <person name="Ver Loren van Themaat E."/>
            <person name="Ma L.-J."/>
            <person name="Vaillancourt L.J."/>
        </authorList>
    </citation>
    <scope>NUCLEOTIDE SEQUENCE [LARGE SCALE GENOMIC DNA]</scope>
    <source>
        <strain evidence="3">M1.001 / M2 / FGSC 10212</strain>
    </source>
</reference>
<name>E3QKG1_COLGM</name>
<feature type="region of interest" description="Disordered" evidence="1">
    <location>
        <begin position="72"/>
        <end position="99"/>
    </location>
</feature>
<dbReference type="Proteomes" id="UP000008782">
    <property type="component" value="Unassembled WGS sequence"/>
</dbReference>
<dbReference type="HOGENOM" id="CLU_1927443_0_0_1"/>
<sequence length="131" mass="14097">MSVPGIIQRLPENPSASPAANVRQHRPADVDLTRDARFSAPPCETWGPALGGGDAEMRALLVHLQSELAHPAANRRPTWQPQPSEAMHPVRPLDAHGGRARALAATRDMMSTASVSVILETVLEWPAAWSS</sequence>
<dbReference type="AlphaFoldDB" id="E3QKG1"/>
<protein>
    <submittedName>
        <fullName evidence="2">Uncharacterized protein</fullName>
    </submittedName>
</protein>
<organism evidence="3">
    <name type="scientific">Colletotrichum graminicola (strain M1.001 / M2 / FGSC 10212)</name>
    <name type="common">Maize anthracnose fungus</name>
    <name type="synonym">Glomerella graminicola</name>
    <dbReference type="NCBI Taxonomy" id="645133"/>
    <lineage>
        <taxon>Eukaryota</taxon>
        <taxon>Fungi</taxon>
        <taxon>Dikarya</taxon>
        <taxon>Ascomycota</taxon>
        <taxon>Pezizomycotina</taxon>
        <taxon>Sordariomycetes</taxon>
        <taxon>Hypocreomycetidae</taxon>
        <taxon>Glomerellales</taxon>
        <taxon>Glomerellaceae</taxon>
        <taxon>Colletotrichum</taxon>
        <taxon>Colletotrichum graminicola species complex</taxon>
    </lineage>
</organism>
<dbReference type="RefSeq" id="XP_008095369.1">
    <property type="nucleotide sequence ID" value="XM_008097178.1"/>
</dbReference>
<evidence type="ECO:0000313" key="2">
    <source>
        <dbReference type="EMBL" id="EFQ31349.1"/>
    </source>
</evidence>
<dbReference type="VEuPathDB" id="FungiDB:GLRG_06493"/>
<dbReference type="EMBL" id="GG697354">
    <property type="protein sequence ID" value="EFQ31349.1"/>
    <property type="molecule type" value="Genomic_DNA"/>
</dbReference>
<dbReference type="GeneID" id="24411858"/>
<evidence type="ECO:0000313" key="3">
    <source>
        <dbReference type="Proteomes" id="UP000008782"/>
    </source>
</evidence>
<evidence type="ECO:0000256" key="1">
    <source>
        <dbReference type="SAM" id="MobiDB-lite"/>
    </source>
</evidence>
<feature type="region of interest" description="Disordered" evidence="1">
    <location>
        <begin position="1"/>
        <end position="30"/>
    </location>
</feature>